<dbReference type="HOGENOM" id="CLU_000395_3_3_1"/>
<dbReference type="OMA" id="IGPKHYS"/>
<dbReference type="InterPro" id="IPR050856">
    <property type="entry name" value="Biotin_carboxylase_complex"/>
</dbReference>
<reference evidence="19" key="3">
    <citation type="submission" date="2015-06" db="UniProtKB">
        <authorList>
            <consortium name="EnsemblMetazoa"/>
        </authorList>
    </citation>
    <scope>IDENTIFICATION</scope>
</reference>
<evidence type="ECO:0000256" key="4">
    <source>
        <dbReference type="ARBA" id="ARBA00022598"/>
    </source>
</evidence>
<dbReference type="Gene3D" id="3.30.700.30">
    <property type="match status" value="1"/>
</dbReference>
<evidence type="ECO:0000256" key="6">
    <source>
        <dbReference type="ARBA" id="ARBA00022741"/>
    </source>
</evidence>
<dbReference type="Proteomes" id="UP000014760">
    <property type="component" value="Unassembled WGS sequence"/>
</dbReference>
<dbReference type="InterPro" id="IPR011053">
    <property type="entry name" value="Single_hybrid_motif"/>
</dbReference>
<feature type="domain" description="Biotin carboxylation" evidence="17">
    <location>
        <begin position="52"/>
        <end position="453"/>
    </location>
</feature>
<evidence type="ECO:0000256" key="5">
    <source>
        <dbReference type="ARBA" id="ARBA00022723"/>
    </source>
</evidence>
<dbReference type="SUPFAM" id="SSF51246">
    <property type="entry name" value="Rudiment single hybrid motif"/>
    <property type="match status" value="1"/>
</dbReference>
<feature type="domain" description="ATP-grasp" evidence="16">
    <location>
        <begin position="171"/>
        <end position="366"/>
    </location>
</feature>
<dbReference type="SMART" id="SM00878">
    <property type="entry name" value="Biotin_carb_C"/>
    <property type="match status" value="1"/>
</dbReference>
<dbReference type="InterPro" id="IPR041265">
    <property type="entry name" value="PCC_BT"/>
</dbReference>
<dbReference type="SUPFAM" id="SSF52440">
    <property type="entry name" value="PreATP-grasp domain"/>
    <property type="match status" value="1"/>
</dbReference>
<keyword evidence="20" id="KW-1185">Reference proteome</keyword>
<dbReference type="GO" id="GO:0005739">
    <property type="term" value="C:mitochondrion"/>
    <property type="evidence" value="ECO:0007669"/>
    <property type="project" value="TreeGrafter"/>
</dbReference>
<sequence length="673" mass="73962">MAAVVRQHFRGALFRFQTAISSNAVQNRGLRLSTALNRDQYWNDRSDANEPKFDKILIANRGEIACRVISSCNRLGIKTVAVHSDVDSNSKFVRMADEAHCIGPAPTAKSYLNMDKIIEVIKETGAQAVHPGYGFLSENMEFARRLSEIGVVFIGPGSKAIESMGDKIQSKRIAAAAKVNLIPGFDGEVHNEDDAVRISNDIGYPVMVKASAGGGGKGMRIAWNDDECRKGFRLSKDEAKSSFGDDRMLIEKFIDNPRHIEIQVLCDSHGNGLYLNERECSIQRRNQKVIEEAPSTFLDPETRKAMGKQAVALAKAVDYSSAGNTLLHKQEDIPVDGWAIECRVYAEDPTKNFGLPSVGRLNKYVEPLHVPNVRCDSGITEGSEISIYYDAMICKLVTFGTDRNLALDNMAKALDAYVIRGVTNNIALLRDVITEKKFVSGDITTNYLSEVYPDGFKGVQLSDMERQHMVAVAGIIHAKENRRDCSLINEDSRAGATKIPSSWKLQGSVSGESLPMEVNFNAAESLYEVVIAGKTLTIPDNFDLSHTVINAVINGEKETFQLGARNVGHVNLQYLGTKFEIQVLEARMAEFLKYMPEKQEMDVSAMVIAPMPGVVKSVAVSVGDMVAEGQEVIVLEAMKMQNSLTAGKSGKIKKLHVNGGDTVDEEDILVEME</sequence>
<dbReference type="AlphaFoldDB" id="R7VKM2"/>
<dbReference type="Pfam" id="PF02785">
    <property type="entry name" value="Biotin_carb_C"/>
    <property type="match status" value="1"/>
</dbReference>
<dbReference type="InterPro" id="IPR005481">
    <property type="entry name" value="BC-like_N"/>
</dbReference>
<organism evidence="18">
    <name type="scientific">Capitella teleta</name>
    <name type="common">Polychaete worm</name>
    <dbReference type="NCBI Taxonomy" id="283909"/>
    <lineage>
        <taxon>Eukaryota</taxon>
        <taxon>Metazoa</taxon>
        <taxon>Spiralia</taxon>
        <taxon>Lophotrochozoa</taxon>
        <taxon>Annelida</taxon>
        <taxon>Polychaeta</taxon>
        <taxon>Sedentaria</taxon>
        <taxon>Scolecida</taxon>
        <taxon>Capitellidae</taxon>
        <taxon>Capitella</taxon>
    </lineage>
</organism>
<dbReference type="GO" id="GO:0004658">
    <property type="term" value="F:propionyl-CoA carboxylase activity"/>
    <property type="evidence" value="ECO:0007669"/>
    <property type="project" value="UniProtKB-EC"/>
</dbReference>
<reference evidence="18 20" key="2">
    <citation type="journal article" date="2013" name="Nature">
        <title>Insights into bilaterian evolution from three spiralian genomes.</title>
        <authorList>
            <person name="Simakov O."/>
            <person name="Marletaz F."/>
            <person name="Cho S.J."/>
            <person name="Edsinger-Gonzales E."/>
            <person name="Havlak P."/>
            <person name="Hellsten U."/>
            <person name="Kuo D.H."/>
            <person name="Larsson T."/>
            <person name="Lv J."/>
            <person name="Arendt D."/>
            <person name="Savage R."/>
            <person name="Osoegawa K."/>
            <person name="de Jong P."/>
            <person name="Grimwood J."/>
            <person name="Chapman J.A."/>
            <person name="Shapiro H."/>
            <person name="Aerts A."/>
            <person name="Otillar R.P."/>
            <person name="Terry A.Y."/>
            <person name="Boore J.L."/>
            <person name="Grigoriev I.V."/>
            <person name="Lindberg D.R."/>
            <person name="Seaver E.C."/>
            <person name="Weisblat D.A."/>
            <person name="Putnam N.H."/>
            <person name="Rokhsar D.S."/>
        </authorList>
    </citation>
    <scope>NUCLEOTIDE SEQUENCE</scope>
    <source>
        <strain evidence="18 20">I ESC-2004</strain>
    </source>
</reference>
<dbReference type="SUPFAM" id="SSF56059">
    <property type="entry name" value="Glutathione synthetase ATP-binding domain-like"/>
    <property type="match status" value="1"/>
</dbReference>
<dbReference type="SUPFAM" id="SSF51230">
    <property type="entry name" value="Single hybrid motif"/>
    <property type="match status" value="1"/>
</dbReference>
<evidence type="ECO:0000256" key="7">
    <source>
        <dbReference type="ARBA" id="ARBA00022840"/>
    </source>
</evidence>
<dbReference type="FunFam" id="3.40.50.20:FF:000010">
    <property type="entry name" value="Propionyl-CoA carboxylase subunit alpha"/>
    <property type="match status" value="1"/>
</dbReference>
<protein>
    <recommendedName>
        <fullName evidence="3">propionyl-CoA carboxylase</fullName>
        <ecNumber evidence="3">6.4.1.3</ecNumber>
    </recommendedName>
</protein>
<keyword evidence="5" id="KW-0479">Metal-binding</keyword>
<evidence type="ECO:0000259" key="15">
    <source>
        <dbReference type="PROSITE" id="PS50968"/>
    </source>
</evidence>
<dbReference type="Pfam" id="PF02786">
    <property type="entry name" value="CPSase_L_D2"/>
    <property type="match status" value="1"/>
</dbReference>
<evidence type="ECO:0000313" key="20">
    <source>
        <dbReference type="Proteomes" id="UP000014760"/>
    </source>
</evidence>
<evidence type="ECO:0000256" key="13">
    <source>
        <dbReference type="ARBA" id="ARBA00049495"/>
    </source>
</evidence>
<dbReference type="FunFam" id="2.40.50.100:FF:000003">
    <property type="entry name" value="Acetyl-CoA carboxylase biotin carboxyl carrier protein"/>
    <property type="match status" value="1"/>
</dbReference>
<keyword evidence="7 14" id="KW-0067">ATP-binding</keyword>
<evidence type="ECO:0000313" key="19">
    <source>
        <dbReference type="EnsemblMetazoa" id="CapteP228368"/>
    </source>
</evidence>
<dbReference type="PANTHER" id="PTHR18866:SF33">
    <property type="entry name" value="METHYLCROTONOYL-COA CARBOXYLASE SUBUNIT ALPHA, MITOCHONDRIAL-RELATED"/>
    <property type="match status" value="1"/>
</dbReference>
<evidence type="ECO:0000259" key="17">
    <source>
        <dbReference type="PROSITE" id="PS50979"/>
    </source>
</evidence>
<dbReference type="PANTHER" id="PTHR18866">
    <property type="entry name" value="CARBOXYLASE:PYRUVATE/ACETYL-COA/PROPIONYL-COA CARBOXYLASE"/>
    <property type="match status" value="1"/>
</dbReference>
<proteinExistence type="predicted"/>
<dbReference type="InterPro" id="IPR001882">
    <property type="entry name" value="Biotin_BS"/>
</dbReference>
<evidence type="ECO:0000313" key="18">
    <source>
        <dbReference type="EMBL" id="ELU17501.1"/>
    </source>
</evidence>
<dbReference type="Pfam" id="PF18140">
    <property type="entry name" value="PCC_BT"/>
    <property type="match status" value="1"/>
</dbReference>
<dbReference type="GO" id="GO:0016042">
    <property type="term" value="P:lipid catabolic process"/>
    <property type="evidence" value="ECO:0007669"/>
    <property type="project" value="UniProtKB-KW"/>
</dbReference>
<evidence type="ECO:0000256" key="12">
    <source>
        <dbReference type="ARBA" id="ARBA00023267"/>
    </source>
</evidence>
<gene>
    <name evidence="18" type="ORF">CAPTEDRAFT_228368</name>
</gene>
<dbReference type="GO" id="GO:0009374">
    <property type="term" value="F:biotin binding"/>
    <property type="evidence" value="ECO:0007669"/>
    <property type="project" value="UniProtKB-ARBA"/>
</dbReference>
<keyword evidence="11" id="KW-0464">Manganese</keyword>
<name>R7VKM2_CAPTE</name>
<evidence type="ECO:0000256" key="9">
    <source>
        <dbReference type="ARBA" id="ARBA00022963"/>
    </source>
</evidence>
<evidence type="ECO:0000256" key="8">
    <source>
        <dbReference type="ARBA" id="ARBA00022842"/>
    </source>
</evidence>
<dbReference type="InterPro" id="IPR011764">
    <property type="entry name" value="Biotin_carboxylation_dom"/>
</dbReference>
<keyword evidence="6 14" id="KW-0547">Nucleotide-binding</keyword>
<dbReference type="InterPro" id="IPR011761">
    <property type="entry name" value="ATP-grasp"/>
</dbReference>
<dbReference type="EMBL" id="KB292506">
    <property type="protein sequence ID" value="ELU17501.1"/>
    <property type="molecule type" value="Genomic_DNA"/>
</dbReference>
<dbReference type="PROSITE" id="PS00188">
    <property type="entry name" value="BIOTIN"/>
    <property type="match status" value="1"/>
</dbReference>
<dbReference type="Pfam" id="PF00364">
    <property type="entry name" value="Biotin_lipoyl"/>
    <property type="match status" value="1"/>
</dbReference>
<keyword evidence="10" id="KW-0443">Lipid metabolism</keyword>
<comment type="cofactor">
    <cofactor evidence="1">
        <name>biotin</name>
        <dbReference type="ChEBI" id="CHEBI:57586"/>
    </cofactor>
</comment>
<dbReference type="FunFam" id="3.30.1490.20:FF:000018">
    <property type="entry name" value="Biotin carboxylase"/>
    <property type="match status" value="1"/>
</dbReference>
<dbReference type="OrthoDB" id="196847at2759"/>
<dbReference type="PROSITE" id="PS00866">
    <property type="entry name" value="CPSASE_1"/>
    <property type="match status" value="1"/>
</dbReference>
<comment type="pathway">
    <text evidence="2">Metabolic intermediate metabolism; propanoyl-CoA degradation; succinyl-CoA from propanoyl-CoA: step 1/3.</text>
</comment>
<dbReference type="Gene3D" id="3.30.470.20">
    <property type="entry name" value="ATP-grasp fold, B domain"/>
    <property type="match status" value="2"/>
</dbReference>
<feature type="domain" description="Lipoyl-binding" evidence="15">
    <location>
        <begin position="598"/>
        <end position="673"/>
    </location>
</feature>
<evidence type="ECO:0000256" key="2">
    <source>
        <dbReference type="ARBA" id="ARBA00005060"/>
    </source>
</evidence>
<evidence type="ECO:0000259" key="16">
    <source>
        <dbReference type="PROSITE" id="PS50975"/>
    </source>
</evidence>
<dbReference type="GO" id="GO:0046872">
    <property type="term" value="F:metal ion binding"/>
    <property type="evidence" value="ECO:0007669"/>
    <property type="project" value="UniProtKB-KW"/>
</dbReference>
<dbReference type="PROSITE" id="PS50968">
    <property type="entry name" value="BIOTINYL_LIPOYL"/>
    <property type="match status" value="1"/>
</dbReference>
<dbReference type="UniPathway" id="UPA00945">
    <property type="reaction ID" value="UER00908"/>
</dbReference>
<dbReference type="InterPro" id="IPR005482">
    <property type="entry name" value="Biotin_COase_C"/>
</dbReference>
<dbReference type="InterPro" id="IPR005479">
    <property type="entry name" value="CPAse_ATP-bd"/>
</dbReference>
<comment type="catalytic activity">
    <reaction evidence="13">
        <text>propanoyl-CoA + hydrogencarbonate + ATP = (S)-methylmalonyl-CoA + ADP + phosphate + H(+)</text>
        <dbReference type="Rhea" id="RHEA:23720"/>
        <dbReference type="ChEBI" id="CHEBI:15378"/>
        <dbReference type="ChEBI" id="CHEBI:17544"/>
        <dbReference type="ChEBI" id="CHEBI:30616"/>
        <dbReference type="ChEBI" id="CHEBI:43474"/>
        <dbReference type="ChEBI" id="CHEBI:57327"/>
        <dbReference type="ChEBI" id="CHEBI:57392"/>
        <dbReference type="ChEBI" id="CHEBI:456216"/>
        <dbReference type="EC" id="6.4.1.3"/>
    </reaction>
    <physiologicalReaction direction="left-to-right" evidence="13">
        <dbReference type="Rhea" id="RHEA:23721"/>
    </physiologicalReaction>
</comment>
<evidence type="ECO:0000256" key="10">
    <source>
        <dbReference type="ARBA" id="ARBA00023098"/>
    </source>
</evidence>
<dbReference type="CDD" id="cd06850">
    <property type="entry name" value="biotinyl_domain"/>
    <property type="match status" value="1"/>
</dbReference>
<dbReference type="STRING" id="283909.R7VKM2"/>
<keyword evidence="9" id="KW-0442">Lipid degradation</keyword>
<dbReference type="InterPro" id="IPR016185">
    <property type="entry name" value="PreATP-grasp_dom_sf"/>
</dbReference>
<dbReference type="EnsemblMetazoa" id="CapteT228368">
    <property type="protein sequence ID" value="CapteP228368"/>
    <property type="gene ID" value="CapteG228368"/>
</dbReference>
<evidence type="ECO:0000256" key="1">
    <source>
        <dbReference type="ARBA" id="ARBA00001953"/>
    </source>
</evidence>
<dbReference type="PROSITE" id="PS50975">
    <property type="entry name" value="ATP_GRASP"/>
    <property type="match status" value="1"/>
</dbReference>
<keyword evidence="12" id="KW-0092">Biotin</keyword>
<dbReference type="EMBL" id="AMQN01000583">
    <property type="status" value="NOT_ANNOTATED_CDS"/>
    <property type="molecule type" value="Genomic_DNA"/>
</dbReference>
<dbReference type="InterPro" id="IPR011054">
    <property type="entry name" value="Rudment_hybrid_motif"/>
</dbReference>
<accession>R7VKM2</accession>
<evidence type="ECO:0000256" key="3">
    <source>
        <dbReference type="ARBA" id="ARBA00013050"/>
    </source>
</evidence>
<dbReference type="Gene3D" id="2.40.50.100">
    <property type="match status" value="1"/>
</dbReference>
<evidence type="ECO:0000256" key="14">
    <source>
        <dbReference type="PROSITE-ProRule" id="PRU00409"/>
    </source>
</evidence>
<dbReference type="Pfam" id="PF00289">
    <property type="entry name" value="Biotin_carb_N"/>
    <property type="match status" value="1"/>
</dbReference>
<dbReference type="InterPro" id="IPR000089">
    <property type="entry name" value="Biotin_lipoyl"/>
</dbReference>
<keyword evidence="8" id="KW-0460">Magnesium</keyword>
<evidence type="ECO:0000256" key="11">
    <source>
        <dbReference type="ARBA" id="ARBA00023211"/>
    </source>
</evidence>
<keyword evidence="4" id="KW-0436">Ligase</keyword>
<dbReference type="PROSITE" id="PS50979">
    <property type="entry name" value="BC"/>
    <property type="match status" value="1"/>
</dbReference>
<reference evidence="20" key="1">
    <citation type="submission" date="2012-12" db="EMBL/GenBank/DDBJ databases">
        <authorList>
            <person name="Hellsten U."/>
            <person name="Grimwood J."/>
            <person name="Chapman J.A."/>
            <person name="Shapiro H."/>
            <person name="Aerts A."/>
            <person name="Otillar R.P."/>
            <person name="Terry A.Y."/>
            <person name="Boore J.L."/>
            <person name="Simakov O."/>
            <person name="Marletaz F."/>
            <person name="Cho S.-J."/>
            <person name="Edsinger-Gonzales E."/>
            <person name="Havlak P."/>
            <person name="Kuo D.-H."/>
            <person name="Larsson T."/>
            <person name="Lv J."/>
            <person name="Arendt D."/>
            <person name="Savage R."/>
            <person name="Osoegawa K."/>
            <person name="de Jong P."/>
            <person name="Lindberg D.R."/>
            <person name="Seaver E.C."/>
            <person name="Weisblat D.A."/>
            <person name="Putnam N.H."/>
            <person name="Grigoriev I.V."/>
            <person name="Rokhsar D.S."/>
        </authorList>
    </citation>
    <scope>NUCLEOTIDE SEQUENCE</scope>
    <source>
        <strain evidence="20">I ESC-2004</strain>
    </source>
</reference>
<dbReference type="GO" id="GO:0005524">
    <property type="term" value="F:ATP binding"/>
    <property type="evidence" value="ECO:0007669"/>
    <property type="project" value="UniProtKB-UniRule"/>
</dbReference>
<dbReference type="EC" id="6.4.1.3" evidence="3"/>